<feature type="compositionally biased region" description="Low complexity" evidence="1">
    <location>
        <begin position="132"/>
        <end position="145"/>
    </location>
</feature>
<name>A0A6A5S243_9PLEO</name>
<protein>
    <submittedName>
        <fullName evidence="2">Uncharacterized protein</fullName>
    </submittedName>
</protein>
<accession>A0A6A5S243</accession>
<sequence>MATAVRGWGIGVVGTCWVQVNGRRGSVADSQHGARSEARCLAEAAALVGERLGLIASAPWELRSTPCVRPAPSRARCSRRPTSIAPDEHRLRQASPPTSIAPDERRPRRPTSVVSDHRRASPPTTDEHRRQASPPTSVSTASPPH</sequence>
<dbReference type="GeneID" id="54345745"/>
<dbReference type="EMBL" id="ML978956">
    <property type="protein sequence ID" value="KAF1933819.1"/>
    <property type="molecule type" value="Genomic_DNA"/>
</dbReference>
<dbReference type="RefSeq" id="XP_033454067.1">
    <property type="nucleotide sequence ID" value="XM_033588098.1"/>
</dbReference>
<proteinExistence type="predicted"/>
<feature type="region of interest" description="Disordered" evidence="1">
    <location>
        <begin position="65"/>
        <end position="145"/>
    </location>
</feature>
<gene>
    <name evidence="2" type="ORF">M421DRAFT_20</name>
</gene>
<organism evidence="2 3">
    <name type="scientific">Didymella exigua CBS 183.55</name>
    <dbReference type="NCBI Taxonomy" id="1150837"/>
    <lineage>
        <taxon>Eukaryota</taxon>
        <taxon>Fungi</taxon>
        <taxon>Dikarya</taxon>
        <taxon>Ascomycota</taxon>
        <taxon>Pezizomycotina</taxon>
        <taxon>Dothideomycetes</taxon>
        <taxon>Pleosporomycetidae</taxon>
        <taxon>Pleosporales</taxon>
        <taxon>Pleosporineae</taxon>
        <taxon>Didymellaceae</taxon>
        <taxon>Didymella</taxon>
    </lineage>
</organism>
<feature type="compositionally biased region" description="Basic and acidic residues" evidence="1">
    <location>
        <begin position="115"/>
        <end position="130"/>
    </location>
</feature>
<dbReference type="Proteomes" id="UP000800082">
    <property type="component" value="Unassembled WGS sequence"/>
</dbReference>
<evidence type="ECO:0000256" key="1">
    <source>
        <dbReference type="SAM" id="MobiDB-lite"/>
    </source>
</evidence>
<keyword evidence="3" id="KW-1185">Reference proteome</keyword>
<reference evidence="2" key="1">
    <citation type="journal article" date="2020" name="Stud. Mycol.">
        <title>101 Dothideomycetes genomes: a test case for predicting lifestyles and emergence of pathogens.</title>
        <authorList>
            <person name="Haridas S."/>
            <person name="Albert R."/>
            <person name="Binder M."/>
            <person name="Bloem J."/>
            <person name="Labutti K."/>
            <person name="Salamov A."/>
            <person name="Andreopoulos B."/>
            <person name="Baker S."/>
            <person name="Barry K."/>
            <person name="Bills G."/>
            <person name="Bluhm B."/>
            <person name="Cannon C."/>
            <person name="Castanera R."/>
            <person name="Culley D."/>
            <person name="Daum C."/>
            <person name="Ezra D."/>
            <person name="Gonzalez J."/>
            <person name="Henrissat B."/>
            <person name="Kuo A."/>
            <person name="Liang C."/>
            <person name="Lipzen A."/>
            <person name="Lutzoni F."/>
            <person name="Magnuson J."/>
            <person name="Mondo S."/>
            <person name="Nolan M."/>
            <person name="Ohm R."/>
            <person name="Pangilinan J."/>
            <person name="Park H.-J."/>
            <person name="Ramirez L."/>
            <person name="Alfaro M."/>
            <person name="Sun H."/>
            <person name="Tritt A."/>
            <person name="Yoshinaga Y."/>
            <person name="Zwiers L.-H."/>
            <person name="Turgeon B."/>
            <person name="Goodwin S."/>
            <person name="Spatafora J."/>
            <person name="Crous P."/>
            <person name="Grigoriev I."/>
        </authorList>
    </citation>
    <scope>NUCLEOTIDE SEQUENCE</scope>
    <source>
        <strain evidence="2">CBS 183.55</strain>
    </source>
</reference>
<dbReference type="AlphaFoldDB" id="A0A6A5S243"/>
<evidence type="ECO:0000313" key="3">
    <source>
        <dbReference type="Proteomes" id="UP000800082"/>
    </source>
</evidence>
<evidence type="ECO:0000313" key="2">
    <source>
        <dbReference type="EMBL" id="KAF1933819.1"/>
    </source>
</evidence>